<dbReference type="HOGENOM" id="CLU_882148_0_0_7"/>
<evidence type="ECO:0000313" key="3">
    <source>
        <dbReference type="Proteomes" id="UP000001880"/>
    </source>
</evidence>
<dbReference type="EMBL" id="CP001804">
    <property type="protein sequence ID" value="ACY18332.1"/>
    <property type="molecule type" value="Genomic_DNA"/>
</dbReference>
<dbReference type="PROSITE" id="PS51257">
    <property type="entry name" value="PROKAR_LIPOPROTEIN"/>
    <property type="match status" value="1"/>
</dbReference>
<reference evidence="2 3" key="1">
    <citation type="journal article" date="2010" name="Stand. Genomic Sci.">
        <title>Complete genome sequence of Haliangium ochraceum type strain (SMP-2).</title>
        <authorList>
            <consortium name="US DOE Joint Genome Institute (JGI-PGF)"/>
            <person name="Ivanova N."/>
            <person name="Daum C."/>
            <person name="Lang E."/>
            <person name="Abt B."/>
            <person name="Kopitz M."/>
            <person name="Saunders E."/>
            <person name="Lapidus A."/>
            <person name="Lucas S."/>
            <person name="Glavina Del Rio T."/>
            <person name="Nolan M."/>
            <person name="Tice H."/>
            <person name="Copeland A."/>
            <person name="Cheng J.F."/>
            <person name="Chen F."/>
            <person name="Bruce D."/>
            <person name="Goodwin L."/>
            <person name="Pitluck S."/>
            <person name="Mavromatis K."/>
            <person name="Pati A."/>
            <person name="Mikhailova N."/>
            <person name="Chen A."/>
            <person name="Palaniappan K."/>
            <person name="Land M."/>
            <person name="Hauser L."/>
            <person name="Chang Y.J."/>
            <person name="Jeffries C.D."/>
            <person name="Detter J.C."/>
            <person name="Brettin T."/>
            <person name="Rohde M."/>
            <person name="Goker M."/>
            <person name="Bristow J."/>
            <person name="Markowitz V."/>
            <person name="Eisen J.A."/>
            <person name="Hugenholtz P."/>
            <person name="Kyrpides N.C."/>
            <person name="Klenk H.P."/>
        </authorList>
    </citation>
    <scope>NUCLEOTIDE SEQUENCE [LARGE SCALE GENOMIC DNA]</scope>
    <source>
        <strain evidence="3">DSM 14365 / CIP 107738 / JCM 11303 / AJ 13395 / SMP-2</strain>
    </source>
</reference>
<accession>D0LIH6</accession>
<name>D0LIH6_HALO1</name>
<protein>
    <recommendedName>
        <fullName evidence="4">Lipoprotein</fullName>
    </recommendedName>
</protein>
<keyword evidence="3" id="KW-1185">Reference proteome</keyword>
<evidence type="ECO:0000313" key="2">
    <source>
        <dbReference type="EMBL" id="ACY18332.1"/>
    </source>
</evidence>
<organism evidence="2 3">
    <name type="scientific">Haliangium ochraceum (strain DSM 14365 / JCM 11303 / SMP-2)</name>
    <dbReference type="NCBI Taxonomy" id="502025"/>
    <lineage>
        <taxon>Bacteria</taxon>
        <taxon>Pseudomonadati</taxon>
        <taxon>Myxococcota</taxon>
        <taxon>Polyangia</taxon>
        <taxon>Haliangiales</taxon>
        <taxon>Kofleriaceae</taxon>
        <taxon>Haliangium</taxon>
    </lineage>
</organism>
<dbReference type="AlphaFoldDB" id="D0LIH6"/>
<keyword evidence="1" id="KW-0732">Signal</keyword>
<feature type="signal peptide" evidence="1">
    <location>
        <begin position="1"/>
        <end position="21"/>
    </location>
</feature>
<dbReference type="STRING" id="502025.Hoch_5857"/>
<dbReference type="KEGG" id="hoh:Hoch_5857"/>
<dbReference type="Proteomes" id="UP000001880">
    <property type="component" value="Chromosome"/>
</dbReference>
<feature type="chain" id="PRO_5003010626" description="Lipoprotein" evidence="1">
    <location>
        <begin position="22"/>
        <end position="315"/>
    </location>
</feature>
<evidence type="ECO:0008006" key="4">
    <source>
        <dbReference type="Google" id="ProtNLM"/>
    </source>
</evidence>
<proteinExistence type="predicted"/>
<sequence length="315" mass="33609">MFAPMRRIGNIACFTTLAAWAVLGGLGCDPSATVNSNDNALDLSRQHESCASSMDCAEGLRCFEQTCRSSDTSLLGEYYAAVGARSLAGGDGAAAIDAYAAAINRFGSDRKPVPAEVRCGHGFALLTSNERERAEDAANSLHRCLNAAPPGSPLRAKALAGLAALGEQGLDPELLAQADDQVAEYLTKKPAAPSTDELKVTAEAAEKVKARSFPGFLELIQSEEARGPLLACWTANWESSGDESLSVSLPFRYRFEQGAYAEDDRDRLSVEGDEPAVGTPERCVYDVMSSLSEQYVQGKRTGSRWDTEITIRVGA</sequence>
<evidence type="ECO:0000256" key="1">
    <source>
        <dbReference type="SAM" id="SignalP"/>
    </source>
</evidence>
<gene>
    <name evidence="2" type="ordered locus">Hoch_5857</name>
</gene>